<dbReference type="GeneID" id="70132803"/>
<proteinExistence type="predicted"/>
<dbReference type="AlphaFoldDB" id="A0A9P8RPQ5"/>
<organism evidence="1 2">
    <name type="scientific">Truncatella angustata</name>
    <dbReference type="NCBI Taxonomy" id="152316"/>
    <lineage>
        <taxon>Eukaryota</taxon>
        <taxon>Fungi</taxon>
        <taxon>Dikarya</taxon>
        <taxon>Ascomycota</taxon>
        <taxon>Pezizomycotina</taxon>
        <taxon>Sordariomycetes</taxon>
        <taxon>Xylariomycetidae</taxon>
        <taxon>Amphisphaeriales</taxon>
        <taxon>Sporocadaceae</taxon>
        <taxon>Truncatella</taxon>
    </lineage>
</organism>
<name>A0A9P8RPQ5_9PEZI</name>
<dbReference type="RefSeq" id="XP_045953535.1">
    <property type="nucleotide sequence ID" value="XM_046103912.1"/>
</dbReference>
<keyword evidence="2" id="KW-1185">Reference proteome</keyword>
<protein>
    <submittedName>
        <fullName evidence="1">Uncharacterized protein</fullName>
    </submittedName>
</protein>
<accession>A0A9P8RPQ5</accession>
<evidence type="ECO:0000313" key="1">
    <source>
        <dbReference type="EMBL" id="KAH6647021.1"/>
    </source>
</evidence>
<reference evidence="1" key="1">
    <citation type="journal article" date="2021" name="Nat. Commun.">
        <title>Genetic determinants of endophytism in the Arabidopsis root mycobiome.</title>
        <authorList>
            <person name="Mesny F."/>
            <person name="Miyauchi S."/>
            <person name="Thiergart T."/>
            <person name="Pickel B."/>
            <person name="Atanasova L."/>
            <person name="Karlsson M."/>
            <person name="Huettel B."/>
            <person name="Barry K.W."/>
            <person name="Haridas S."/>
            <person name="Chen C."/>
            <person name="Bauer D."/>
            <person name="Andreopoulos W."/>
            <person name="Pangilinan J."/>
            <person name="LaButti K."/>
            <person name="Riley R."/>
            <person name="Lipzen A."/>
            <person name="Clum A."/>
            <person name="Drula E."/>
            <person name="Henrissat B."/>
            <person name="Kohler A."/>
            <person name="Grigoriev I.V."/>
            <person name="Martin F.M."/>
            <person name="Hacquard S."/>
        </authorList>
    </citation>
    <scope>NUCLEOTIDE SEQUENCE</scope>
    <source>
        <strain evidence="1">MPI-SDFR-AT-0073</strain>
    </source>
</reference>
<comment type="caution">
    <text evidence="1">The sequence shown here is derived from an EMBL/GenBank/DDBJ whole genome shotgun (WGS) entry which is preliminary data.</text>
</comment>
<sequence>MDWVRQRWEMSEVDLNIFQFDNRRSQVLSLKLNHEGKNIAQCDDIKSEEQWSDWLQKEKQAGDIFSHSTRVL</sequence>
<gene>
    <name evidence="1" type="ORF">BKA67DRAFT_581391</name>
</gene>
<dbReference type="Proteomes" id="UP000758603">
    <property type="component" value="Unassembled WGS sequence"/>
</dbReference>
<evidence type="ECO:0000313" key="2">
    <source>
        <dbReference type="Proteomes" id="UP000758603"/>
    </source>
</evidence>
<dbReference type="EMBL" id="JAGPXC010000009">
    <property type="protein sequence ID" value="KAH6647021.1"/>
    <property type="molecule type" value="Genomic_DNA"/>
</dbReference>